<proteinExistence type="predicted"/>
<protein>
    <recommendedName>
        <fullName evidence="4">Lipoprotein</fullName>
    </recommendedName>
</protein>
<keyword evidence="3" id="KW-1185">Reference proteome</keyword>
<name>A0ABV4HN42_9GAMM</name>
<keyword evidence="1" id="KW-0732">Signal</keyword>
<feature type="signal peptide" evidence="1">
    <location>
        <begin position="1"/>
        <end position="23"/>
    </location>
</feature>
<comment type="caution">
    <text evidence="2">The sequence shown here is derived from an EMBL/GenBank/DDBJ whole genome shotgun (WGS) entry which is preliminary data.</text>
</comment>
<reference evidence="2 3" key="1">
    <citation type="submission" date="2024-07" db="EMBL/GenBank/DDBJ databases">
        <title>Luteimonas salilacus sp. nov., isolated from the shore soil of Salt Lake in Tibet of China.</title>
        <authorList>
            <person name="Zhang X."/>
            <person name="Li A."/>
        </authorList>
    </citation>
    <scope>NUCLEOTIDE SEQUENCE [LARGE SCALE GENOMIC DNA]</scope>
    <source>
        <strain evidence="2 3">B3-2-R+30</strain>
    </source>
</reference>
<dbReference type="PROSITE" id="PS51257">
    <property type="entry name" value="PROKAR_LIPOPROTEIN"/>
    <property type="match status" value="1"/>
</dbReference>
<evidence type="ECO:0008006" key="4">
    <source>
        <dbReference type="Google" id="ProtNLM"/>
    </source>
</evidence>
<dbReference type="Proteomes" id="UP001566331">
    <property type="component" value="Unassembled WGS sequence"/>
</dbReference>
<evidence type="ECO:0000313" key="3">
    <source>
        <dbReference type="Proteomes" id="UP001566331"/>
    </source>
</evidence>
<sequence>MKQIPRGARAVLTVCALALLALAAGCQPAPDTASDATVRTSPVVVQAAPPADVPEADPTRATARAAPPMLHPVALGTFESGSPIAESVTGNVTIEGALIRGENGAEFVTERVAIVRGSDEYRPGERYADALMIGAEHPVELRRVVSEKSPTLSPGSAFCRNFKTGYLAIAKISEDDNDVVRVMGLRGSEMPAPSAEDIAVCTSSQYFARR</sequence>
<dbReference type="EMBL" id="JBFWIC010000003">
    <property type="protein sequence ID" value="MEZ0473613.1"/>
    <property type="molecule type" value="Genomic_DNA"/>
</dbReference>
<organism evidence="2 3">
    <name type="scientific">Luteimonas salinilitoris</name>
    <dbReference type="NCBI Taxonomy" id="3237697"/>
    <lineage>
        <taxon>Bacteria</taxon>
        <taxon>Pseudomonadati</taxon>
        <taxon>Pseudomonadota</taxon>
        <taxon>Gammaproteobacteria</taxon>
        <taxon>Lysobacterales</taxon>
        <taxon>Lysobacteraceae</taxon>
        <taxon>Luteimonas</taxon>
    </lineage>
</organism>
<feature type="chain" id="PRO_5045179006" description="Lipoprotein" evidence="1">
    <location>
        <begin position="24"/>
        <end position="210"/>
    </location>
</feature>
<accession>A0ABV4HN42</accession>
<gene>
    <name evidence="2" type="ORF">AB6713_03145</name>
</gene>
<evidence type="ECO:0000313" key="2">
    <source>
        <dbReference type="EMBL" id="MEZ0473613.1"/>
    </source>
</evidence>
<dbReference type="RefSeq" id="WP_370563033.1">
    <property type="nucleotide sequence ID" value="NZ_JBFWIB010000002.1"/>
</dbReference>
<evidence type="ECO:0000256" key="1">
    <source>
        <dbReference type="SAM" id="SignalP"/>
    </source>
</evidence>